<keyword evidence="7 24" id="KW-0479">Metal-binding</keyword>
<evidence type="ECO:0000256" key="23">
    <source>
        <dbReference type="PIRSR" id="PIRSR634016-1"/>
    </source>
</evidence>
<evidence type="ECO:0000256" key="5">
    <source>
        <dbReference type="ARBA" id="ARBA00022670"/>
    </source>
</evidence>
<dbReference type="Proteomes" id="UP001318040">
    <property type="component" value="Chromosome 24"/>
</dbReference>
<keyword evidence="9 24" id="KW-0862">Zinc</keyword>
<dbReference type="GeneID" id="116945538"/>
<dbReference type="Pfam" id="PF17900">
    <property type="entry name" value="Peptidase_M1_N"/>
    <property type="match status" value="1"/>
</dbReference>
<dbReference type="GO" id="GO:0043171">
    <property type="term" value="P:peptide catabolic process"/>
    <property type="evidence" value="ECO:0007669"/>
    <property type="project" value="TreeGrafter"/>
</dbReference>
<dbReference type="InterPro" id="IPR034016">
    <property type="entry name" value="M1_APN-typ"/>
</dbReference>
<dbReference type="GO" id="GO:0070006">
    <property type="term" value="F:metalloaminopeptidase activity"/>
    <property type="evidence" value="ECO:0007669"/>
    <property type="project" value="TreeGrafter"/>
</dbReference>
<comment type="cofactor">
    <cofactor evidence="24">
        <name>Zn(2+)</name>
        <dbReference type="ChEBI" id="CHEBI:29105"/>
    </cofactor>
    <text evidence="24">Binds 1 zinc ion per subunit.</text>
</comment>
<dbReference type="GO" id="GO:0008270">
    <property type="term" value="F:zinc ion binding"/>
    <property type="evidence" value="ECO:0007669"/>
    <property type="project" value="InterPro"/>
</dbReference>
<dbReference type="KEGG" id="pmrn:116945538"/>
<dbReference type="Gene3D" id="1.25.50.20">
    <property type="match status" value="1"/>
</dbReference>
<comment type="function">
    <text evidence="17">Specific inactivation of TRH after its release.</text>
</comment>
<keyword evidence="12" id="KW-0482">Metalloprotease</keyword>
<dbReference type="SUPFAM" id="SSF55486">
    <property type="entry name" value="Metalloproteases ('zincins'), catalytic domain"/>
    <property type="match status" value="1"/>
</dbReference>
<dbReference type="Pfam" id="PF01433">
    <property type="entry name" value="Peptidase_M1"/>
    <property type="match status" value="1"/>
</dbReference>
<dbReference type="Gene3D" id="1.10.390.10">
    <property type="entry name" value="Neutral Protease Domain 2"/>
    <property type="match status" value="1"/>
</dbReference>
<comment type="catalytic activity">
    <reaction evidence="16">
        <text>Release of the N-terminal pyroglutamyl group from pGlu-|-His-Xaa tripeptides and pGlu-|-His-Xaa-Gly tetrapeptides.</text>
        <dbReference type="EC" id="3.4.19.6"/>
    </reaction>
</comment>
<keyword evidence="5" id="KW-0645">Protease</keyword>
<keyword evidence="8" id="KW-0378">Hydrolase</keyword>
<evidence type="ECO:0000256" key="20">
    <source>
        <dbReference type="ARBA" id="ARBA00076496"/>
    </source>
</evidence>
<dbReference type="InterPro" id="IPR045357">
    <property type="entry name" value="Aminopeptidase_N-like_N"/>
</dbReference>
<feature type="active site" description="Proton acceptor" evidence="23">
    <location>
        <position position="525"/>
    </location>
</feature>
<evidence type="ECO:0000256" key="2">
    <source>
        <dbReference type="ARBA" id="ARBA00010136"/>
    </source>
</evidence>
<keyword evidence="15" id="KW-0325">Glycoprotein</keyword>
<evidence type="ECO:0000259" key="30">
    <source>
        <dbReference type="Pfam" id="PF17900"/>
    </source>
</evidence>
<evidence type="ECO:0000256" key="9">
    <source>
        <dbReference type="ARBA" id="ARBA00022833"/>
    </source>
</evidence>
<dbReference type="EC" id="3.4.19.6" evidence="18"/>
<feature type="binding site" evidence="24">
    <location>
        <position position="528"/>
    </location>
    <ligand>
        <name>Zn(2+)</name>
        <dbReference type="ChEBI" id="CHEBI:29105"/>
        <note>catalytic</note>
    </ligand>
</feature>
<dbReference type="PANTHER" id="PTHR11533:SF294">
    <property type="entry name" value="THYROTROPIN-RELEASING HORMONE-DEGRADING ECTOENZYME"/>
    <property type="match status" value="1"/>
</dbReference>
<dbReference type="SUPFAM" id="SSF63737">
    <property type="entry name" value="Leukotriene A4 hydrolase N-terminal domain"/>
    <property type="match status" value="1"/>
</dbReference>
<dbReference type="Pfam" id="PF11838">
    <property type="entry name" value="ERAP1_C"/>
    <property type="match status" value="1"/>
</dbReference>
<evidence type="ECO:0000256" key="18">
    <source>
        <dbReference type="ARBA" id="ARBA00066574"/>
    </source>
</evidence>
<comment type="subunit">
    <text evidence="3">Homodimer; disulfide-linked.</text>
</comment>
<dbReference type="Gene3D" id="2.60.40.1910">
    <property type="match status" value="1"/>
</dbReference>
<dbReference type="PRINTS" id="PR00756">
    <property type="entry name" value="ALADIPTASE"/>
</dbReference>
<dbReference type="CDD" id="cd09601">
    <property type="entry name" value="M1_APN-Q_like"/>
    <property type="match status" value="1"/>
</dbReference>
<feature type="compositionally biased region" description="Pro residues" evidence="26">
    <location>
        <begin position="21"/>
        <end position="32"/>
    </location>
</feature>
<comment type="subcellular location">
    <subcellularLocation>
        <location evidence="1">Membrane</location>
        <topology evidence="1">Single-pass type II membrane protein</topology>
    </subcellularLocation>
</comment>
<reference evidence="32" key="1">
    <citation type="submission" date="2025-08" db="UniProtKB">
        <authorList>
            <consortium name="RefSeq"/>
        </authorList>
    </citation>
    <scope>IDENTIFICATION</scope>
    <source>
        <tissue evidence="32">Sperm</tissue>
    </source>
</reference>
<sequence>MHRCVSWTLSHYAERGDSPFRPTPAPPPPPLRLAPRVASSPGGGEGRPAHTRATGDVWRACSQRVTHSDESRKSSLPCDFRGIKRKSPTDETMYSPAMIALERIPDKSTSMMPMVADESHNGRPSHWADAATTRPRTRERHIAVHRRLVMVFAISLVALIVVTILAVLLSVNLEACPSPSSPPDEAQQPATARQRQQRAEAVPSPTTATPAAENQPWESARLPGTLAPRHYDLRLSTFMDNFTYAGQVGVVLECLRSTPYVILHCDRLNISRIALSPVNVSRHSSTKIQDYFLYPKHQFFVILLNKSFSAGDVVFLNITFQGIIADELLGFFRSSYSTQGTRRYLGVTQFSPTHARKAFPCFDEPLYKATFTLSLHHAEAMLALSNMPLASQERAPEPGWVVDHFERSPPMSTYFFAWALCDFEYREGITRNGIKVRLYARPEAVRRGSADSALNITLQLLDFYHDFFNLSYSLPKLDLLAVPKHPYAAMENWGLNVFVEQKILLDPGISSTHYWLEATMVIAHEICHQWFGDLVTPMWWEDVWLKEGFAHYFEYLGTDFLYPHWNMETQRFLIDDLHDIMLPDGLCSSHPISQDVSQPEDISRVFDWIAYKKGAALIRMLANFMGKASFKKGLQDYLKTYMFGNAGRDDLWNTLSKVSRQNGDTHNIREVMDIWTLQMGYPVVTINRDAGPDCKLRISQEHFLYSADVNANCQNDSLWQILLTLSAGNTTGLWKHEMIWITNQTECVTMKHVIGSDWLLGNINQTGYFRVNYDLQNWEQLVKQLTTDHRVISVGNRAGLIDDSFNLARAGYLPQELALRLSRYLRREWDALPWQAARNVLQYLDKILDRTPGHLLLSEFVLQQVTPVYRTVGWPGNDTEDDSPYHMQELQQQVIALACHYSLRDCQDQAMSLLSHWMADGVNRIPPNVRGLVYCVAVSLSGQDAWDFVWKTCQATSAVSERKLLLEALTCSRDNTTIQRLLSTSLHQDLIAEQEAVDLIINIAHNPVGRSLAWAFLRDKWPILNQRYGEALFMTARLINGVTRFLSLAEELEELQQFTQQQQQQQSAQGQPNPAFGPALELVEANLRWREANEDNLTAWLEKELQASQHQNHQLL</sequence>
<dbReference type="GO" id="GO:0005615">
    <property type="term" value="C:extracellular space"/>
    <property type="evidence" value="ECO:0007669"/>
    <property type="project" value="TreeGrafter"/>
</dbReference>
<evidence type="ECO:0000256" key="17">
    <source>
        <dbReference type="ARBA" id="ARBA00055732"/>
    </source>
</evidence>
<evidence type="ECO:0000313" key="31">
    <source>
        <dbReference type="Proteomes" id="UP001318040"/>
    </source>
</evidence>
<evidence type="ECO:0000256" key="6">
    <source>
        <dbReference type="ARBA" id="ARBA00022692"/>
    </source>
</evidence>
<organism evidence="31 32">
    <name type="scientific">Petromyzon marinus</name>
    <name type="common">Sea lamprey</name>
    <dbReference type="NCBI Taxonomy" id="7757"/>
    <lineage>
        <taxon>Eukaryota</taxon>
        <taxon>Metazoa</taxon>
        <taxon>Chordata</taxon>
        <taxon>Craniata</taxon>
        <taxon>Vertebrata</taxon>
        <taxon>Cyclostomata</taxon>
        <taxon>Hyperoartia</taxon>
        <taxon>Petromyzontiformes</taxon>
        <taxon>Petromyzontidae</taxon>
        <taxon>Petromyzon</taxon>
    </lineage>
</organism>
<dbReference type="InterPro" id="IPR001930">
    <property type="entry name" value="Peptidase_M1"/>
</dbReference>
<evidence type="ECO:0000259" key="29">
    <source>
        <dbReference type="Pfam" id="PF11838"/>
    </source>
</evidence>
<keyword evidence="10" id="KW-0735">Signal-anchor</keyword>
<dbReference type="InterPro" id="IPR050344">
    <property type="entry name" value="Peptidase_M1_aminopeptidases"/>
</dbReference>
<feature type="site" description="Transition state stabilizer" evidence="25">
    <location>
        <position position="611"/>
    </location>
</feature>
<dbReference type="FunFam" id="2.60.40.1730:FF:000007">
    <property type="entry name" value="thyrotropin-releasing hormone-degrading ectoenzyme"/>
    <property type="match status" value="1"/>
</dbReference>
<evidence type="ECO:0000313" key="32">
    <source>
        <dbReference type="RefSeq" id="XP_032815803.1"/>
    </source>
</evidence>
<evidence type="ECO:0000256" key="12">
    <source>
        <dbReference type="ARBA" id="ARBA00023049"/>
    </source>
</evidence>
<evidence type="ECO:0000256" key="3">
    <source>
        <dbReference type="ARBA" id="ARBA00011748"/>
    </source>
</evidence>
<keyword evidence="11 27" id="KW-1133">Transmembrane helix</keyword>
<evidence type="ECO:0000256" key="22">
    <source>
        <dbReference type="ARBA" id="ARBA00083577"/>
    </source>
</evidence>
<evidence type="ECO:0000256" key="24">
    <source>
        <dbReference type="PIRSR" id="PIRSR634016-3"/>
    </source>
</evidence>
<keyword evidence="4" id="KW-0031">Aminopeptidase</keyword>
<protein>
    <recommendedName>
        <fullName evidence="19">Thyrotropin-releasing hormone-degrading ectoenzyme</fullName>
        <ecNumber evidence="18">3.4.19.6</ecNumber>
    </recommendedName>
    <alternativeName>
        <fullName evidence="22">Pyroglutamyl-peptidase II</fullName>
    </alternativeName>
    <alternativeName>
        <fullName evidence="20">TRH-specific aminopeptidase</fullName>
    </alternativeName>
    <alternativeName>
        <fullName evidence="21">Thyroliberinase</fullName>
    </alternativeName>
</protein>
<evidence type="ECO:0000256" key="7">
    <source>
        <dbReference type="ARBA" id="ARBA00022723"/>
    </source>
</evidence>
<evidence type="ECO:0000259" key="28">
    <source>
        <dbReference type="Pfam" id="PF01433"/>
    </source>
</evidence>
<dbReference type="RefSeq" id="XP_032815803.1">
    <property type="nucleotide sequence ID" value="XM_032959912.1"/>
</dbReference>
<evidence type="ECO:0000256" key="26">
    <source>
        <dbReference type="SAM" id="MobiDB-lite"/>
    </source>
</evidence>
<dbReference type="AlphaFoldDB" id="A0AAJ7TD87"/>
<feature type="domain" description="ERAP1-like C-terminal" evidence="29">
    <location>
        <begin position="758"/>
        <end position="1066"/>
    </location>
</feature>
<dbReference type="InterPro" id="IPR014782">
    <property type="entry name" value="Peptidase_M1_dom"/>
</dbReference>
<evidence type="ECO:0000256" key="16">
    <source>
        <dbReference type="ARBA" id="ARBA00052605"/>
    </source>
</evidence>
<name>A0AAJ7TD87_PETMA</name>
<dbReference type="GO" id="GO:0042277">
    <property type="term" value="F:peptide binding"/>
    <property type="evidence" value="ECO:0007669"/>
    <property type="project" value="TreeGrafter"/>
</dbReference>
<evidence type="ECO:0000256" key="15">
    <source>
        <dbReference type="ARBA" id="ARBA00023180"/>
    </source>
</evidence>
<evidence type="ECO:0000256" key="4">
    <source>
        <dbReference type="ARBA" id="ARBA00022438"/>
    </source>
</evidence>
<evidence type="ECO:0000256" key="25">
    <source>
        <dbReference type="PIRSR" id="PIRSR634016-4"/>
    </source>
</evidence>
<evidence type="ECO:0000256" key="11">
    <source>
        <dbReference type="ARBA" id="ARBA00022989"/>
    </source>
</evidence>
<evidence type="ECO:0000256" key="21">
    <source>
        <dbReference type="ARBA" id="ARBA00079759"/>
    </source>
</evidence>
<evidence type="ECO:0000256" key="8">
    <source>
        <dbReference type="ARBA" id="ARBA00022801"/>
    </source>
</evidence>
<dbReference type="InterPro" id="IPR042097">
    <property type="entry name" value="Aminopeptidase_N-like_N_sf"/>
</dbReference>
<dbReference type="PANTHER" id="PTHR11533">
    <property type="entry name" value="PROTEASE M1 ZINC METALLOPROTEASE"/>
    <property type="match status" value="1"/>
</dbReference>
<dbReference type="FunFam" id="1.25.50.20:FF:000005">
    <property type="entry name" value="Aminopeptidase N-like protein"/>
    <property type="match status" value="1"/>
</dbReference>
<dbReference type="GO" id="GO:0016020">
    <property type="term" value="C:membrane"/>
    <property type="evidence" value="ECO:0007669"/>
    <property type="project" value="UniProtKB-SubCell"/>
</dbReference>
<keyword evidence="31" id="KW-1185">Reference proteome</keyword>
<gene>
    <name evidence="32" type="primary">TRHDE</name>
</gene>
<proteinExistence type="inferred from homology"/>
<evidence type="ECO:0000256" key="27">
    <source>
        <dbReference type="SAM" id="Phobius"/>
    </source>
</evidence>
<keyword evidence="6 27" id="KW-0812">Transmembrane</keyword>
<accession>A0AAJ7TD87</accession>
<dbReference type="GO" id="GO:0005737">
    <property type="term" value="C:cytoplasm"/>
    <property type="evidence" value="ECO:0007669"/>
    <property type="project" value="TreeGrafter"/>
</dbReference>
<evidence type="ECO:0000256" key="13">
    <source>
        <dbReference type="ARBA" id="ARBA00023136"/>
    </source>
</evidence>
<dbReference type="Gene3D" id="2.60.40.1730">
    <property type="entry name" value="tricorn interacting facor f3 domain"/>
    <property type="match status" value="1"/>
</dbReference>
<dbReference type="InterPro" id="IPR024571">
    <property type="entry name" value="ERAP1-like_C_dom"/>
</dbReference>
<feature type="region of interest" description="Disordered" evidence="26">
    <location>
        <begin position="177"/>
        <end position="219"/>
    </location>
</feature>
<dbReference type="InterPro" id="IPR027268">
    <property type="entry name" value="Peptidase_M4/M1_CTD_sf"/>
</dbReference>
<dbReference type="FunFam" id="2.60.40.1910:FF:000006">
    <property type="entry name" value="Aminopeptidase"/>
    <property type="match status" value="1"/>
</dbReference>
<feature type="domain" description="Peptidase M1 membrane alanine aminopeptidase" evidence="28">
    <location>
        <begin position="453"/>
        <end position="675"/>
    </location>
</feature>
<evidence type="ECO:0000256" key="19">
    <source>
        <dbReference type="ARBA" id="ARBA00072445"/>
    </source>
</evidence>
<evidence type="ECO:0000256" key="14">
    <source>
        <dbReference type="ARBA" id="ARBA00023157"/>
    </source>
</evidence>
<feature type="transmembrane region" description="Helical" evidence="27">
    <location>
        <begin position="148"/>
        <end position="171"/>
    </location>
</feature>
<feature type="binding site" evidence="24">
    <location>
        <position position="524"/>
    </location>
    <ligand>
        <name>Zn(2+)</name>
        <dbReference type="ChEBI" id="CHEBI:29105"/>
        <note>catalytic</note>
    </ligand>
</feature>
<dbReference type="FunFam" id="1.10.390.10:FF:000008">
    <property type="entry name" value="Thyrotropin-releasing hormone-degrading ectoenzyme"/>
    <property type="match status" value="1"/>
</dbReference>
<feature type="domain" description="Aminopeptidase N-like N-terminal" evidence="30">
    <location>
        <begin position="228"/>
        <end position="414"/>
    </location>
</feature>
<keyword evidence="14" id="KW-1015">Disulfide bond</keyword>
<feature type="region of interest" description="Disordered" evidence="26">
    <location>
        <begin position="14"/>
        <end position="56"/>
    </location>
</feature>
<dbReference type="CTD" id="29953"/>
<feature type="compositionally biased region" description="Low complexity" evidence="26">
    <location>
        <begin position="186"/>
        <end position="212"/>
    </location>
</feature>
<dbReference type="GO" id="GO:0016920">
    <property type="term" value="F:pyroglutamyl-peptidase activity"/>
    <property type="evidence" value="ECO:0007669"/>
    <property type="project" value="UniProtKB-EC"/>
</dbReference>
<evidence type="ECO:0000256" key="10">
    <source>
        <dbReference type="ARBA" id="ARBA00022968"/>
    </source>
</evidence>
<feature type="binding site" evidence="24">
    <location>
        <position position="547"/>
    </location>
    <ligand>
        <name>Zn(2+)</name>
        <dbReference type="ChEBI" id="CHEBI:29105"/>
        <note>catalytic</note>
    </ligand>
</feature>
<comment type="similarity">
    <text evidence="2">Belongs to the peptidase M1 family.</text>
</comment>
<evidence type="ECO:0000256" key="1">
    <source>
        <dbReference type="ARBA" id="ARBA00004606"/>
    </source>
</evidence>
<dbReference type="GO" id="GO:0006508">
    <property type="term" value="P:proteolysis"/>
    <property type="evidence" value="ECO:0007669"/>
    <property type="project" value="UniProtKB-KW"/>
</dbReference>
<keyword evidence="13 27" id="KW-0472">Membrane</keyword>